<evidence type="ECO:0000256" key="6">
    <source>
        <dbReference type="ARBA" id="ARBA00023315"/>
    </source>
</evidence>
<dbReference type="GO" id="GO:0005737">
    <property type="term" value="C:cytoplasm"/>
    <property type="evidence" value="ECO:0007669"/>
    <property type="project" value="UniProtKB-SubCell"/>
</dbReference>
<comment type="subcellular location">
    <subcellularLocation>
        <location evidence="1">Cytoplasm</location>
    </subcellularLocation>
</comment>
<comment type="similarity">
    <text evidence="2">Belongs to the FemABX family.</text>
</comment>
<dbReference type="Pfam" id="PF13480">
    <property type="entry name" value="Acetyltransf_6"/>
    <property type="match status" value="1"/>
</dbReference>
<evidence type="ECO:0000313" key="14">
    <source>
        <dbReference type="Proteomes" id="UP000043699"/>
    </source>
</evidence>
<dbReference type="PROSITE" id="PS51191">
    <property type="entry name" value="FEMABX"/>
    <property type="match status" value="1"/>
</dbReference>
<dbReference type="RefSeq" id="WP_052654401.1">
    <property type="nucleotide sequence ID" value="NZ_CCXS01000001.1"/>
</dbReference>
<keyword evidence="3" id="KW-0808">Transferase</keyword>
<evidence type="ECO:0000256" key="4">
    <source>
        <dbReference type="ARBA" id="ARBA00022960"/>
    </source>
</evidence>
<keyword evidence="7" id="KW-0961">Cell wall biogenesis/degradation</keyword>
<proteinExistence type="inferred from homology"/>
<accession>A0A098EJS5</accession>
<gene>
    <name evidence="13" type="ORF">BN1080_01012</name>
</gene>
<dbReference type="InterPro" id="IPR003447">
    <property type="entry name" value="FEMABX"/>
</dbReference>
<evidence type="ECO:0000256" key="5">
    <source>
        <dbReference type="ARBA" id="ARBA00022984"/>
    </source>
</evidence>
<dbReference type="InterPro" id="IPR050644">
    <property type="entry name" value="PG_Glycine_Bridge_Synth"/>
</dbReference>
<keyword evidence="5" id="KW-0573">Peptidoglycan synthesis</keyword>
<feature type="domain" description="BioF2-like acetyltransferase" evidence="12">
    <location>
        <begin position="140"/>
        <end position="271"/>
    </location>
</feature>
<evidence type="ECO:0000256" key="2">
    <source>
        <dbReference type="ARBA" id="ARBA00009943"/>
    </source>
</evidence>
<evidence type="ECO:0000256" key="3">
    <source>
        <dbReference type="ARBA" id="ARBA00022679"/>
    </source>
</evidence>
<dbReference type="Proteomes" id="UP000043699">
    <property type="component" value="Unassembled WGS sequence"/>
</dbReference>
<comment type="catalytic activity">
    <reaction evidence="11">
        <text>beta-D-GlcNAc-(1-&gt;4)-Mur2Ac(oyl-L-Ala-D-isoglutaminyl-L-Lys-D-Ala-D-Ala)-di-trans,octa-cis-undecaprenyl diphosphate + glycyl-tRNA(Gly) = beta-D-GlcNAc-(1-&gt;4)-Mur2Ac(oyl-L-Ala-D-isoglutaminyl-L-Lys-(N(6)-Gly)-D-Ala-D-Ala)-di-trans,octa-cis-undecaprenyl diphosphate + tRNA(Gly) + H(+)</text>
        <dbReference type="Rhea" id="RHEA:30435"/>
        <dbReference type="Rhea" id="RHEA-COMP:9664"/>
        <dbReference type="Rhea" id="RHEA-COMP:9683"/>
        <dbReference type="ChEBI" id="CHEBI:15378"/>
        <dbReference type="ChEBI" id="CHEBI:62233"/>
        <dbReference type="ChEBI" id="CHEBI:62234"/>
        <dbReference type="ChEBI" id="CHEBI:78442"/>
        <dbReference type="ChEBI" id="CHEBI:78522"/>
        <dbReference type="EC" id="2.3.2.16"/>
    </reaction>
</comment>
<sequence length="333" mass="38511">MPDIYFEEAYGKLYEEIEGGVCETFEFTHSLGSVKHLFIKRKIEIEPDGAAYYDLTTPYGYGGPLMFCENIADRPVLAKEFQKAFQQYCQDRNIVSEFVRFHPVFSNEQDFGEMYEVVWRRKTVGTNLADFENPVQSEFSKSAKENIKRALKAGIETRVTRHPKSLKLFKEFYYKTLQKNHAEDIYFFTDEYFEKCLALLGPSILLVEALYKGEVIGMIMNFVHGDYVHIHLSGTLQETIHLSPVYIMMQTLTIWAKEQNMKLIHSGGGRTASPDDKLFQFKKRFGKHTEFDYYFGYKIWNPTVYERLTAAVGAVPPNPCFPAYRAPATKEVG</sequence>
<dbReference type="InterPro" id="IPR016181">
    <property type="entry name" value="Acyl_CoA_acyltransferase"/>
</dbReference>
<name>A0A098EJS5_9BACL</name>
<evidence type="ECO:0000259" key="12">
    <source>
        <dbReference type="Pfam" id="PF13480"/>
    </source>
</evidence>
<dbReference type="EC" id="2.3.2.16" evidence="8"/>
<dbReference type="SUPFAM" id="SSF55729">
    <property type="entry name" value="Acyl-CoA N-acyltransferases (Nat)"/>
    <property type="match status" value="1"/>
</dbReference>
<dbReference type="GO" id="GO:0009252">
    <property type="term" value="P:peptidoglycan biosynthetic process"/>
    <property type="evidence" value="ECO:0007669"/>
    <property type="project" value="UniProtKB-KW"/>
</dbReference>
<organism evidence="13 14">
    <name type="scientific">Planococcus massiliensis</name>
    <dbReference type="NCBI Taxonomy" id="1499687"/>
    <lineage>
        <taxon>Bacteria</taxon>
        <taxon>Bacillati</taxon>
        <taxon>Bacillota</taxon>
        <taxon>Bacilli</taxon>
        <taxon>Bacillales</taxon>
        <taxon>Caryophanaceae</taxon>
        <taxon>Planococcus</taxon>
    </lineage>
</organism>
<evidence type="ECO:0000256" key="11">
    <source>
        <dbReference type="ARBA" id="ARBA00048654"/>
    </source>
</evidence>
<dbReference type="STRING" id="1499687.BN1080_01012"/>
<keyword evidence="6" id="KW-0012">Acyltransferase</keyword>
<dbReference type="Gene3D" id="3.40.630.30">
    <property type="match status" value="1"/>
</dbReference>
<dbReference type="GO" id="GO:0008360">
    <property type="term" value="P:regulation of cell shape"/>
    <property type="evidence" value="ECO:0007669"/>
    <property type="project" value="UniProtKB-KW"/>
</dbReference>
<reference evidence="13 14" key="1">
    <citation type="submission" date="2014-09" db="EMBL/GenBank/DDBJ databases">
        <authorList>
            <person name="Urmite Genomes Urmite Genomes"/>
        </authorList>
    </citation>
    <scope>NUCLEOTIDE SEQUENCE [LARGE SCALE GENOMIC DNA]</scope>
    <source>
        <strain evidence="13 14">ES2</strain>
    </source>
</reference>
<dbReference type="OrthoDB" id="9785911at2"/>
<dbReference type="InterPro" id="IPR038740">
    <property type="entry name" value="BioF2-like_GNAT_dom"/>
</dbReference>
<dbReference type="GO" id="GO:0071555">
    <property type="term" value="P:cell wall organization"/>
    <property type="evidence" value="ECO:0007669"/>
    <property type="project" value="UniProtKB-KW"/>
</dbReference>
<evidence type="ECO:0000256" key="9">
    <source>
        <dbReference type="ARBA" id="ARBA00040679"/>
    </source>
</evidence>
<dbReference type="GO" id="GO:0016755">
    <property type="term" value="F:aminoacyltransferase activity"/>
    <property type="evidence" value="ECO:0007669"/>
    <property type="project" value="InterPro"/>
</dbReference>
<evidence type="ECO:0000256" key="1">
    <source>
        <dbReference type="ARBA" id="ARBA00004496"/>
    </source>
</evidence>
<evidence type="ECO:0000256" key="8">
    <source>
        <dbReference type="ARBA" id="ARBA00039074"/>
    </source>
</evidence>
<dbReference type="PANTHER" id="PTHR36174:SF1">
    <property type="entry name" value="LIPID II:GLYCINE GLYCYLTRANSFERASE"/>
    <property type="match status" value="1"/>
</dbReference>
<evidence type="ECO:0000313" key="13">
    <source>
        <dbReference type="EMBL" id="CEG22092.1"/>
    </source>
</evidence>
<evidence type="ECO:0000256" key="10">
    <source>
        <dbReference type="ARBA" id="ARBA00042933"/>
    </source>
</evidence>
<keyword evidence="4" id="KW-0133">Cell shape</keyword>
<dbReference type="AlphaFoldDB" id="A0A098EJS5"/>
<dbReference type="EMBL" id="CCXS01000001">
    <property type="protein sequence ID" value="CEG22092.1"/>
    <property type="molecule type" value="Genomic_DNA"/>
</dbReference>
<dbReference type="PANTHER" id="PTHR36174">
    <property type="entry name" value="LIPID II:GLYCINE GLYCYLTRANSFERASE"/>
    <property type="match status" value="1"/>
</dbReference>
<keyword evidence="14" id="KW-1185">Reference proteome</keyword>
<protein>
    <recommendedName>
        <fullName evidence="9">Lipid II:glycine glycyltransferase</fullName>
        <ecNumber evidence="8">2.3.2.16</ecNumber>
    </recommendedName>
    <alternativeName>
        <fullName evidence="10">Factor essential for expression of methicillin resistance X</fullName>
    </alternativeName>
</protein>
<evidence type="ECO:0000256" key="7">
    <source>
        <dbReference type="ARBA" id="ARBA00023316"/>
    </source>
</evidence>